<organism evidence="2 3">
    <name type="scientific">Corynebacterium minutissimum</name>
    <dbReference type="NCBI Taxonomy" id="38301"/>
    <lineage>
        <taxon>Bacteria</taxon>
        <taxon>Bacillati</taxon>
        <taxon>Actinomycetota</taxon>
        <taxon>Actinomycetes</taxon>
        <taxon>Mycobacteriales</taxon>
        <taxon>Corynebacteriaceae</taxon>
        <taxon>Corynebacterium</taxon>
    </lineage>
</organism>
<proteinExistence type="predicted"/>
<feature type="compositionally biased region" description="Low complexity" evidence="1">
    <location>
        <begin position="495"/>
        <end position="515"/>
    </location>
</feature>
<dbReference type="AlphaFoldDB" id="A0A376CRM4"/>
<feature type="compositionally biased region" description="Basic and acidic residues" evidence="1">
    <location>
        <begin position="700"/>
        <end position="710"/>
    </location>
</feature>
<feature type="region of interest" description="Disordered" evidence="1">
    <location>
        <begin position="347"/>
        <end position="372"/>
    </location>
</feature>
<dbReference type="EMBL" id="UFXP01000001">
    <property type="protein sequence ID" value="STC73920.1"/>
    <property type="molecule type" value="Genomic_DNA"/>
</dbReference>
<dbReference type="RefSeq" id="WP_115021013.1">
    <property type="nucleotide sequence ID" value="NZ_CP069533.1"/>
</dbReference>
<evidence type="ECO:0000313" key="3">
    <source>
        <dbReference type="Proteomes" id="UP000254287"/>
    </source>
</evidence>
<dbReference type="Proteomes" id="UP000254287">
    <property type="component" value="Unassembled WGS sequence"/>
</dbReference>
<reference evidence="2 3" key="1">
    <citation type="submission" date="2018-06" db="EMBL/GenBank/DDBJ databases">
        <authorList>
            <consortium name="Pathogen Informatics"/>
            <person name="Doyle S."/>
        </authorList>
    </citation>
    <scope>NUCLEOTIDE SEQUENCE [LARGE SCALE GENOMIC DNA]</scope>
    <source>
        <strain evidence="2 3">NCTC10289</strain>
    </source>
</reference>
<name>A0A376CRM4_9CORY</name>
<gene>
    <name evidence="2" type="ORF">NCTC10289_00207</name>
</gene>
<feature type="compositionally biased region" description="Low complexity" evidence="1">
    <location>
        <begin position="620"/>
        <end position="638"/>
    </location>
</feature>
<accession>A0A376CRM4</accession>
<feature type="compositionally biased region" description="Acidic residues" evidence="1">
    <location>
        <begin position="358"/>
        <end position="370"/>
    </location>
</feature>
<evidence type="ECO:0000256" key="1">
    <source>
        <dbReference type="SAM" id="MobiDB-lite"/>
    </source>
</evidence>
<feature type="region of interest" description="Disordered" evidence="1">
    <location>
        <begin position="384"/>
        <end position="736"/>
    </location>
</feature>
<evidence type="ECO:0000313" key="2">
    <source>
        <dbReference type="EMBL" id="STC73920.1"/>
    </source>
</evidence>
<feature type="compositionally biased region" description="Low complexity" evidence="1">
    <location>
        <begin position="408"/>
        <end position="422"/>
    </location>
</feature>
<sequence length="736" mass="77255">MMVTNYVVPHEGFGDPRRLSVSNVDPDLFLSLLEEEGDNQQLTVTLCGHSSSGFRVRHEDTVVGMISAEQSEEYSELDWMMSSGLSPQVTATVGLSTDGNDDTTPIFEVLLPEPGLCVPSNIPPAERWGLLEGNSALHITDFDAAHEALPDHSAHLLVRVDNKRGLAHRHIELSLDNVHIASIPRGEATWLADSIAALNDDGLVAVSRAYYSVEGDAPTLTIFAGHDAPTGVPALRTMGAIAAATTAGATAAIVHSEAHGATSPTPFIGTSAGSDSPTISLSSLDGASPKAGIGAKAAGASTGLKLACAASVAIIIGGTANFAASVVSLSSSHEVVTGSALETYEDPLTIPRAAGAQDPDETEATNDSDASEYRDQYVTQNTKQGHFWDATSPLLDDEPDTLGGSSGAGPAAAMANEAPSESTAAGRAGEHHEATTPPKQPQHTDAAPKHRPSPSNRTRSTSNSDSSPLRPAERDTAASGSTPSRQVKPKPRPTTPKAAPTAAAAPTAKNTVTPPRTKPQAEPTPAKPSATRPTYLPDPRPTYEPRTPRPTPSAPIGQDRAAVGEDRSPIGQNRSATDQDRAIAGQERSPRIEGLIIVPFLPFLPPELLEPLPGTTTDIPQEPTPEAEAESTAPQEPTEPTDPAPVTETEPSETSEEELESEADLAVEDKPSVEPSTTPSAEPSVEPLPEAEATEPTTSLEERDEREKNKRNSHIPPGQLKKMERENGRAPALHNR</sequence>
<feature type="compositionally biased region" description="Low complexity" evidence="1">
    <location>
        <begin position="687"/>
        <end position="699"/>
    </location>
</feature>
<feature type="compositionally biased region" description="Acidic residues" evidence="1">
    <location>
        <begin position="650"/>
        <end position="666"/>
    </location>
</feature>
<protein>
    <submittedName>
        <fullName evidence="2">Uncharacterized protein</fullName>
    </submittedName>
</protein>
<feature type="compositionally biased region" description="Low complexity" evidence="1">
    <location>
        <begin position="453"/>
        <end position="470"/>
    </location>
</feature>